<keyword evidence="3" id="KW-1185">Reference proteome</keyword>
<dbReference type="AlphaFoldDB" id="A0AA40FW07"/>
<sequence length="96" mass="10877">MWQQRPIQESIDSRRMKGERHVGQLGWEGRRDETGRRQAGEEGEEGNTRTEEKERFRSSGAASACRPSDATERSREVASAKKQPAMAIRATGPRTY</sequence>
<feature type="compositionally biased region" description="Basic and acidic residues" evidence="1">
    <location>
        <begin position="69"/>
        <end position="79"/>
    </location>
</feature>
<feature type="compositionally biased region" description="Basic and acidic residues" evidence="1">
    <location>
        <begin position="11"/>
        <end position="57"/>
    </location>
</feature>
<accession>A0AA40FW07</accession>
<evidence type="ECO:0000256" key="1">
    <source>
        <dbReference type="SAM" id="MobiDB-lite"/>
    </source>
</evidence>
<evidence type="ECO:0000313" key="2">
    <source>
        <dbReference type="EMBL" id="KAK1126408.1"/>
    </source>
</evidence>
<feature type="region of interest" description="Disordered" evidence="1">
    <location>
        <begin position="1"/>
        <end position="96"/>
    </location>
</feature>
<proteinExistence type="predicted"/>
<dbReference type="Proteomes" id="UP001177670">
    <property type="component" value="Unassembled WGS sequence"/>
</dbReference>
<gene>
    <name evidence="2" type="ORF">K0M31_005046</name>
</gene>
<name>A0AA40FW07_9HYME</name>
<reference evidence="2" key="1">
    <citation type="submission" date="2021-10" db="EMBL/GenBank/DDBJ databases">
        <title>Melipona bicolor Genome sequencing and assembly.</title>
        <authorList>
            <person name="Araujo N.S."/>
            <person name="Arias M.C."/>
        </authorList>
    </citation>
    <scope>NUCLEOTIDE SEQUENCE</scope>
    <source>
        <strain evidence="2">USP_2M_L1-L4_2017</strain>
        <tissue evidence="2">Whole body</tissue>
    </source>
</reference>
<protein>
    <submittedName>
        <fullName evidence="2">Uncharacterized protein</fullName>
    </submittedName>
</protein>
<evidence type="ECO:0000313" key="3">
    <source>
        <dbReference type="Proteomes" id="UP001177670"/>
    </source>
</evidence>
<comment type="caution">
    <text evidence="2">The sequence shown here is derived from an EMBL/GenBank/DDBJ whole genome shotgun (WGS) entry which is preliminary data.</text>
</comment>
<dbReference type="EMBL" id="JAHYIQ010000014">
    <property type="protein sequence ID" value="KAK1126408.1"/>
    <property type="molecule type" value="Genomic_DNA"/>
</dbReference>
<organism evidence="2 3">
    <name type="scientific">Melipona bicolor</name>
    <dbReference type="NCBI Taxonomy" id="60889"/>
    <lineage>
        <taxon>Eukaryota</taxon>
        <taxon>Metazoa</taxon>
        <taxon>Ecdysozoa</taxon>
        <taxon>Arthropoda</taxon>
        <taxon>Hexapoda</taxon>
        <taxon>Insecta</taxon>
        <taxon>Pterygota</taxon>
        <taxon>Neoptera</taxon>
        <taxon>Endopterygota</taxon>
        <taxon>Hymenoptera</taxon>
        <taxon>Apocrita</taxon>
        <taxon>Aculeata</taxon>
        <taxon>Apoidea</taxon>
        <taxon>Anthophila</taxon>
        <taxon>Apidae</taxon>
        <taxon>Melipona</taxon>
    </lineage>
</organism>